<dbReference type="Gene3D" id="3.40.630.30">
    <property type="match status" value="1"/>
</dbReference>
<dbReference type="InterPro" id="IPR016181">
    <property type="entry name" value="Acyl_CoA_acyltransferase"/>
</dbReference>
<name>A0ABR5DUQ3_9HYPH</name>
<evidence type="ECO:0000259" key="1">
    <source>
        <dbReference type="PROSITE" id="PS51186"/>
    </source>
</evidence>
<keyword evidence="3" id="KW-1185">Reference proteome</keyword>
<dbReference type="InterPro" id="IPR000182">
    <property type="entry name" value="GNAT_dom"/>
</dbReference>
<organism evidence="2 3">
    <name type="scientific">Devosia psychrophila</name>
    <dbReference type="NCBI Taxonomy" id="728005"/>
    <lineage>
        <taxon>Bacteria</taxon>
        <taxon>Pseudomonadati</taxon>
        <taxon>Pseudomonadota</taxon>
        <taxon>Alphaproteobacteria</taxon>
        <taxon>Hyphomicrobiales</taxon>
        <taxon>Devosiaceae</taxon>
        <taxon>Devosia</taxon>
    </lineage>
</organism>
<dbReference type="CDD" id="cd04301">
    <property type="entry name" value="NAT_SF"/>
    <property type="match status" value="1"/>
</dbReference>
<dbReference type="Pfam" id="PF00583">
    <property type="entry name" value="Acetyltransf_1"/>
    <property type="match status" value="1"/>
</dbReference>
<reference evidence="2 3" key="1">
    <citation type="submission" date="2015-03" db="EMBL/GenBank/DDBJ databases">
        <authorList>
            <person name="Lepp D."/>
            <person name="Hassan Y.I."/>
            <person name="Li X.-Z."/>
            <person name="Zhou T."/>
        </authorList>
    </citation>
    <scope>NUCLEOTIDE SEQUENCE [LARGE SCALE GENOMIC DNA]</scope>
    <source>
        <strain evidence="2 3">Cr7-05</strain>
    </source>
</reference>
<dbReference type="PROSITE" id="PS51186">
    <property type="entry name" value="GNAT"/>
    <property type="match status" value="1"/>
</dbReference>
<gene>
    <name evidence="2" type="ORF">WH91_17735</name>
</gene>
<comment type="caution">
    <text evidence="2">The sequence shown here is derived from an EMBL/GenBank/DDBJ whole genome shotgun (WGS) entry which is preliminary data.</text>
</comment>
<proteinExistence type="predicted"/>
<evidence type="ECO:0000313" key="2">
    <source>
        <dbReference type="EMBL" id="KKC31754.1"/>
    </source>
</evidence>
<protein>
    <recommendedName>
        <fullName evidence="1">N-acetyltransferase domain-containing protein</fullName>
    </recommendedName>
</protein>
<dbReference type="EMBL" id="LAPV01000154">
    <property type="protein sequence ID" value="KKC31754.1"/>
    <property type="molecule type" value="Genomic_DNA"/>
</dbReference>
<dbReference type="Proteomes" id="UP000033519">
    <property type="component" value="Unassembled WGS sequence"/>
</dbReference>
<feature type="domain" description="N-acetyltransferase" evidence="1">
    <location>
        <begin position="1"/>
        <end position="148"/>
    </location>
</feature>
<dbReference type="SUPFAM" id="SSF55729">
    <property type="entry name" value="Acyl-CoA N-acyltransferases (Nat)"/>
    <property type="match status" value="1"/>
</dbReference>
<accession>A0ABR5DUQ3</accession>
<sequence length="148" mass="16457">MELRKFLASDWPWVEKWFQDAQLDRELGPMGTDWLDAVLAERNGVQLVATVETKPVALIGCVWGDAEHPSHYITDIAVDPDLREQGIASRALHLVSDWPGHPPTAKWTAFVASRNIPAQGLLRKSLWSHAGSSDGMLKFEKSATRPTS</sequence>
<evidence type="ECO:0000313" key="3">
    <source>
        <dbReference type="Proteomes" id="UP000033519"/>
    </source>
</evidence>